<dbReference type="Proteomes" id="UP000250235">
    <property type="component" value="Unassembled WGS sequence"/>
</dbReference>
<evidence type="ECO:0000313" key="1">
    <source>
        <dbReference type="EMBL" id="KZV56617.1"/>
    </source>
</evidence>
<gene>
    <name evidence="1" type="ORF">F511_43156</name>
</gene>
<accession>A0A2Z7DBI6</accession>
<organism evidence="1 2">
    <name type="scientific">Dorcoceras hygrometricum</name>
    <dbReference type="NCBI Taxonomy" id="472368"/>
    <lineage>
        <taxon>Eukaryota</taxon>
        <taxon>Viridiplantae</taxon>
        <taxon>Streptophyta</taxon>
        <taxon>Embryophyta</taxon>
        <taxon>Tracheophyta</taxon>
        <taxon>Spermatophyta</taxon>
        <taxon>Magnoliopsida</taxon>
        <taxon>eudicotyledons</taxon>
        <taxon>Gunneridae</taxon>
        <taxon>Pentapetalae</taxon>
        <taxon>asterids</taxon>
        <taxon>lamiids</taxon>
        <taxon>Lamiales</taxon>
        <taxon>Gesneriaceae</taxon>
        <taxon>Didymocarpoideae</taxon>
        <taxon>Trichosporeae</taxon>
        <taxon>Loxocarpinae</taxon>
        <taxon>Dorcoceras</taxon>
    </lineage>
</organism>
<name>A0A2Z7DBI6_9LAMI</name>
<dbReference type="AlphaFoldDB" id="A0A2Z7DBI6"/>
<reference evidence="1 2" key="1">
    <citation type="journal article" date="2015" name="Proc. Natl. Acad. Sci. U.S.A.">
        <title>The resurrection genome of Boea hygrometrica: A blueprint for survival of dehydration.</title>
        <authorList>
            <person name="Xiao L."/>
            <person name="Yang G."/>
            <person name="Zhang L."/>
            <person name="Yang X."/>
            <person name="Zhao S."/>
            <person name="Ji Z."/>
            <person name="Zhou Q."/>
            <person name="Hu M."/>
            <person name="Wang Y."/>
            <person name="Chen M."/>
            <person name="Xu Y."/>
            <person name="Jin H."/>
            <person name="Xiao X."/>
            <person name="Hu G."/>
            <person name="Bao F."/>
            <person name="Hu Y."/>
            <person name="Wan P."/>
            <person name="Li L."/>
            <person name="Deng X."/>
            <person name="Kuang T."/>
            <person name="Xiang C."/>
            <person name="Zhu J.K."/>
            <person name="Oliver M.J."/>
            <person name="He Y."/>
        </authorList>
    </citation>
    <scope>NUCLEOTIDE SEQUENCE [LARGE SCALE GENOMIC DNA]</scope>
    <source>
        <strain evidence="2">cv. XS01</strain>
    </source>
</reference>
<dbReference type="EMBL" id="KQ988004">
    <property type="protein sequence ID" value="KZV56617.1"/>
    <property type="molecule type" value="Genomic_DNA"/>
</dbReference>
<sequence length="128" mass="14522">MRFFLNSFYSHEQAYIKTADILQQKPAVAINKNQQQPTDVAFVKEHQNDAASLQQLTTDSSQNNQQLVALNNSNDVVKDTSPLLPTADQKRYTQNAVFQLNDVASHQRLVPQTNSWSLSWDNSSQRNS</sequence>
<proteinExistence type="predicted"/>
<protein>
    <submittedName>
        <fullName evidence="1">Uncharacterized protein</fullName>
    </submittedName>
</protein>
<keyword evidence="2" id="KW-1185">Reference proteome</keyword>
<evidence type="ECO:0000313" key="2">
    <source>
        <dbReference type="Proteomes" id="UP000250235"/>
    </source>
</evidence>